<dbReference type="InterPro" id="IPR031563">
    <property type="entry name" value="MOT1/MOT2"/>
</dbReference>
<proteinExistence type="predicted"/>
<name>A0A8J4CM69_9CHLO</name>
<evidence type="ECO:0000256" key="1">
    <source>
        <dbReference type="SAM" id="Phobius"/>
    </source>
</evidence>
<reference evidence="2" key="1">
    <citation type="journal article" date="2021" name="Proc. Natl. Acad. Sci. U.S.A.">
        <title>Three genomes in the algal genus Volvox reveal the fate of a haploid sex-determining region after a transition to homothallism.</title>
        <authorList>
            <person name="Yamamoto K."/>
            <person name="Hamaji T."/>
            <person name="Kawai-Toyooka H."/>
            <person name="Matsuzaki R."/>
            <person name="Takahashi F."/>
            <person name="Nishimura Y."/>
            <person name="Kawachi M."/>
            <person name="Noguchi H."/>
            <person name="Minakuchi Y."/>
            <person name="Umen J.G."/>
            <person name="Toyoda A."/>
            <person name="Nozaki H."/>
        </authorList>
    </citation>
    <scope>NUCLEOTIDE SEQUENCE</scope>
    <source>
        <strain evidence="2">NIES-3786</strain>
    </source>
</reference>
<sequence length="294" mass="29759">IGPSVPRLLRPSWSDLREGALRAGLPQLPLTTLNSVIAVSQLASSLFPERRDFRRWRPTAVALSVGIMNLIGCWLGAMPCCHGAGGLAAQYKFGARTGVAPVLLGCIKAAFGLLFGGSVAPLLAAFPQPLLGALLLVSGVELASSVRHTRTPRGYSFAMITAAAILALDDTGAGFLLGLMAVAVVAVYDAAGNSLRRCCVGPRGGTTATGRNGCARFWLTRKKLQPGPGGATARAVGTANFGVGVSRDGSGDGMSGRGVYSKLANVHVDLDACCSAGGGSSGSSGSSDSSSAQG</sequence>
<evidence type="ECO:0008006" key="4">
    <source>
        <dbReference type="Google" id="ProtNLM"/>
    </source>
</evidence>
<dbReference type="Proteomes" id="UP000747110">
    <property type="component" value="Unassembled WGS sequence"/>
</dbReference>
<dbReference type="Pfam" id="PF16983">
    <property type="entry name" value="MFS_MOT1"/>
    <property type="match status" value="1"/>
</dbReference>
<keyword evidence="1" id="KW-0472">Membrane</keyword>
<accession>A0A8J4CM69</accession>
<feature type="transmembrane region" description="Helical" evidence="1">
    <location>
        <begin position="60"/>
        <end position="81"/>
    </location>
</feature>
<feature type="transmembrane region" description="Helical" evidence="1">
    <location>
        <begin position="122"/>
        <end position="143"/>
    </location>
</feature>
<dbReference type="EMBL" id="BNCP01000034">
    <property type="protein sequence ID" value="GIL85939.1"/>
    <property type="molecule type" value="Genomic_DNA"/>
</dbReference>
<evidence type="ECO:0000313" key="3">
    <source>
        <dbReference type="Proteomes" id="UP000747110"/>
    </source>
</evidence>
<feature type="non-terminal residue" evidence="2">
    <location>
        <position position="1"/>
    </location>
</feature>
<feature type="transmembrane region" description="Helical" evidence="1">
    <location>
        <begin position="93"/>
        <end position="116"/>
    </location>
</feature>
<dbReference type="GO" id="GO:0015098">
    <property type="term" value="F:molybdate ion transmembrane transporter activity"/>
    <property type="evidence" value="ECO:0007669"/>
    <property type="project" value="InterPro"/>
</dbReference>
<evidence type="ECO:0000313" key="2">
    <source>
        <dbReference type="EMBL" id="GIL85939.1"/>
    </source>
</evidence>
<gene>
    <name evidence="2" type="ORF">Vretifemale_14458</name>
</gene>
<comment type="caution">
    <text evidence="2">The sequence shown here is derived from an EMBL/GenBank/DDBJ whole genome shotgun (WGS) entry which is preliminary data.</text>
</comment>
<protein>
    <recommendedName>
        <fullName evidence="4">Sulfate transporter</fullName>
    </recommendedName>
</protein>
<dbReference type="AlphaFoldDB" id="A0A8J4CM69"/>
<keyword evidence="3" id="KW-1185">Reference proteome</keyword>
<keyword evidence="1" id="KW-0812">Transmembrane</keyword>
<dbReference type="PANTHER" id="PTHR31970">
    <property type="match status" value="1"/>
</dbReference>
<organism evidence="2 3">
    <name type="scientific">Volvox reticuliferus</name>
    <dbReference type="NCBI Taxonomy" id="1737510"/>
    <lineage>
        <taxon>Eukaryota</taxon>
        <taxon>Viridiplantae</taxon>
        <taxon>Chlorophyta</taxon>
        <taxon>core chlorophytes</taxon>
        <taxon>Chlorophyceae</taxon>
        <taxon>CS clade</taxon>
        <taxon>Chlamydomonadales</taxon>
        <taxon>Volvocaceae</taxon>
        <taxon>Volvox</taxon>
    </lineage>
</organism>
<feature type="transmembrane region" description="Helical" evidence="1">
    <location>
        <begin position="155"/>
        <end position="188"/>
    </location>
</feature>
<keyword evidence="1" id="KW-1133">Transmembrane helix</keyword>
<dbReference type="PANTHER" id="PTHR31970:SF9">
    <property type="entry name" value="MOLYBDATE TRANSPORTER 2"/>
    <property type="match status" value="1"/>
</dbReference>
<dbReference type="OrthoDB" id="5402974at2759"/>